<accession>A0A6C0DFI7</accession>
<sequence length="72" mass="8626">MSKYDYTCLKHLCEKNNIKLIHDYSCNINNIFSNIEGECLNKKCNHNFSKSFRYLLHIFSFRTPILNEVSYN</sequence>
<proteinExistence type="predicted"/>
<organism evidence="1">
    <name type="scientific">viral metagenome</name>
    <dbReference type="NCBI Taxonomy" id="1070528"/>
    <lineage>
        <taxon>unclassified sequences</taxon>
        <taxon>metagenomes</taxon>
        <taxon>organismal metagenomes</taxon>
    </lineage>
</organism>
<dbReference type="EMBL" id="MN739600">
    <property type="protein sequence ID" value="QHT15060.1"/>
    <property type="molecule type" value="Genomic_DNA"/>
</dbReference>
<dbReference type="AlphaFoldDB" id="A0A6C0DFI7"/>
<evidence type="ECO:0000313" key="1">
    <source>
        <dbReference type="EMBL" id="QHT15060.1"/>
    </source>
</evidence>
<protein>
    <submittedName>
        <fullName evidence="1">Uncharacterized protein</fullName>
    </submittedName>
</protein>
<reference evidence="1" key="1">
    <citation type="journal article" date="2020" name="Nature">
        <title>Giant virus diversity and host interactions through global metagenomics.</title>
        <authorList>
            <person name="Schulz F."/>
            <person name="Roux S."/>
            <person name="Paez-Espino D."/>
            <person name="Jungbluth S."/>
            <person name="Walsh D.A."/>
            <person name="Denef V.J."/>
            <person name="McMahon K.D."/>
            <person name="Konstantinidis K.T."/>
            <person name="Eloe-Fadrosh E.A."/>
            <person name="Kyrpides N.C."/>
            <person name="Woyke T."/>
        </authorList>
    </citation>
    <scope>NUCLEOTIDE SEQUENCE</scope>
    <source>
        <strain evidence="1">GVMAG-M-3300023174-144</strain>
    </source>
</reference>
<name>A0A6C0DFI7_9ZZZZ</name>